<proteinExistence type="predicted"/>
<evidence type="ECO:0000313" key="3">
    <source>
        <dbReference type="Proteomes" id="UP000735302"/>
    </source>
</evidence>
<evidence type="ECO:0000313" key="2">
    <source>
        <dbReference type="EMBL" id="GFN76476.1"/>
    </source>
</evidence>
<accession>A0AAV3Y320</accession>
<sequence length="156" mass="17078">MIIDGDDNKDDDDDDDVDGGAGVMNTMMNGGGEGRAPIPHLNAQHVSRQRRSQPTFARPSAMPQQAGADTSSKCSACIKTKEIPANFRSTVCNASAGLASHNQKTSPTPTGSTNIITTTIAVQRQAPNYHHHQHQYHRNSKKLPQHKLIHHRYKFS</sequence>
<feature type="compositionally biased region" description="Acidic residues" evidence="1">
    <location>
        <begin position="1"/>
        <end position="18"/>
    </location>
</feature>
<keyword evidence="3" id="KW-1185">Reference proteome</keyword>
<gene>
    <name evidence="2" type="ORF">PoB_000298200</name>
</gene>
<organism evidence="2 3">
    <name type="scientific">Plakobranchus ocellatus</name>
    <dbReference type="NCBI Taxonomy" id="259542"/>
    <lineage>
        <taxon>Eukaryota</taxon>
        <taxon>Metazoa</taxon>
        <taxon>Spiralia</taxon>
        <taxon>Lophotrochozoa</taxon>
        <taxon>Mollusca</taxon>
        <taxon>Gastropoda</taxon>
        <taxon>Heterobranchia</taxon>
        <taxon>Euthyneura</taxon>
        <taxon>Panpulmonata</taxon>
        <taxon>Sacoglossa</taxon>
        <taxon>Placobranchoidea</taxon>
        <taxon>Plakobranchidae</taxon>
        <taxon>Plakobranchus</taxon>
    </lineage>
</organism>
<protein>
    <submittedName>
        <fullName evidence="2">Uncharacterized protein</fullName>
    </submittedName>
</protein>
<feature type="region of interest" description="Disordered" evidence="1">
    <location>
        <begin position="1"/>
        <end position="72"/>
    </location>
</feature>
<dbReference type="Proteomes" id="UP000735302">
    <property type="component" value="Unassembled WGS sequence"/>
</dbReference>
<comment type="caution">
    <text evidence="2">The sequence shown here is derived from an EMBL/GenBank/DDBJ whole genome shotgun (WGS) entry which is preliminary data.</text>
</comment>
<evidence type="ECO:0000256" key="1">
    <source>
        <dbReference type="SAM" id="MobiDB-lite"/>
    </source>
</evidence>
<dbReference type="EMBL" id="BLXT01000396">
    <property type="protein sequence ID" value="GFN76476.1"/>
    <property type="molecule type" value="Genomic_DNA"/>
</dbReference>
<dbReference type="AlphaFoldDB" id="A0AAV3Y320"/>
<name>A0AAV3Y320_9GAST</name>
<reference evidence="2 3" key="1">
    <citation type="journal article" date="2021" name="Elife">
        <title>Chloroplast acquisition without the gene transfer in kleptoplastic sea slugs, Plakobranchus ocellatus.</title>
        <authorList>
            <person name="Maeda T."/>
            <person name="Takahashi S."/>
            <person name="Yoshida T."/>
            <person name="Shimamura S."/>
            <person name="Takaki Y."/>
            <person name="Nagai Y."/>
            <person name="Toyoda A."/>
            <person name="Suzuki Y."/>
            <person name="Arimoto A."/>
            <person name="Ishii H."/>
            <person name="Satoh N."/>
            <person name="Nishiyama T."/>
            <person name="Hasebe M."/>
            <person name="Maruyama T."/>
            <person name="Minagawa J."/>
            <person name="Obokata J."/>
            <person name="Shigenobu S."/>
        </authorList>
    </citation>
    <scope>NUCLEOTIDE SEQUENCE [LARGE SCALE GENOMIC DNA]</scope>
</reference>